<proteinExistence type="predicted"/>
<evidence type="ECO:0000256" key="1">
    <source>
        <dbReference type="SAM" id="Phobius"/>
    </source>
</evidence>
<evidence type="ECO:0000313" key="2">
    <source>
        <dbReference type="EMBL" id="SPC96471.1"/>
    </source>
</evidence>
<dbReference type="EMBL" id="OIVN01001669">
    <property type="protein sequence ID" value="SPC96471.1"/>
    <property type="molecule type" value="Genomic_DNA"/>
</dbReference>
<keyword evidence="1" id="KW-0812">Transmembrane</keyword>
<protein>
    <recommendedName>
        <fullName evidence="3">Reverse transcriptase Ty1/copia-type domain-containing protein</fullName>
    </recommendedName>
</protein>
<gene>
    <name evidence="2" type="ORF">FSB_LOCUS24353</name>
</gene>
<reference evidence="2" key="1">
    <citation type="submission" date="2018-02" db="EMBL/GenBank/DDBJ databases">
        <authorList>
            <person name="Cohen D.B."/>
            <person name="Kent A.D."/>
        </authorList>
    </citation>
    <scope>NUCLEOTIDE SEQUENCE</scope>
</reference>
<evidence type="ECO:0008006" key="3">
    <source>
        <dbReference type="Google" id="ProtNLM"/>
    </source>
</evidence>
<organism evidence="2">
    <name type="scientific">Fagus sylvatica</name>
    <name type="common">Beechnut</name>
    <dbReference type="NCBI Taxonomy" id="28930"/>
    <lineage>
        <taxon>Eukaryota</taxon>
        <taxon>Viridiplantae</taxon>
        <taxon>Streptophyta</taxon>
        <taxon>Embryophyta</taxon>
        <taxon>Tracheophyta</taxon>
        <taxon>Spermatophyta</taxon>
        <taxon>Magnoliopsida</taxon>
        <taxon>eudicotyledons</taxon>
        <taxon>Gunneridae</taxon>
        <taxon>Pentapetalae</taxon>
        <taxon>rosids</taxon>
        <taxon>fabids</taxon>
        <taxon>Fagales</taxon>
        <taxon>Fagaceae</taxon>
        <taxon>Fagus</taxon>
    </lineage>
</organism>
<feature type="transmembrane region" description="Helical" evidence="1">
    <location>
        <begin position="314"/>
        <end position="339"/>
    </location>
</feature>
<dbReference type="AlphaFoldDB" id="A0A2N9GB72"/>
<keyword evidence="1" id="KW-0472">Membrane</keyword>
<keyword evidence="1" id="KW-1133">Transmembrane helix</keyword>
<sequence>MTPIFTDPSIDLYPDLMRDSAPPLSSSNVPSLALSPAVGSLASDPAPSAPSVSLTNPCCSTWVRAPPSNLTDYHCYFALTTLYEPHTYREASTNPLWQQVMANELDALHKTHTWDLTTLPPGMSAVGCKWVYKFKTQADESVERYKARLLTSWFLPTPGFSQTQSVSSYVGHYMVLKQAPRAWFAKFSSTISQHGFFTPSSYDSALFIPTHTIHWYYPSFLLYVDDMIITVTFLGLEVSSSSFDGYYLTQAKYTSDLISRGWNHWTARLVDTPIEYNVNRLNTTDGEPLPDATPITDSLVGQSCLISLSLVRTFPMLFTLLVQFMAAPRSLIMLLYFGFFGI</sequence>
<name>A0A2N9GB72_FAGSY</name>
<accession>A0A2N9GB72</accession>